<dbReference type="GO" id="GO:0003677">
    <property type="term" value="F:DNA binding"/>
    <property type="evidence" value="ECO:0007669"/>
    <property type="project" value="UniProtKB-KW"/>
</dbReference>
<evidence type="ECO:0000256" key="2">
    <source>
        <dbReference type="ARBA" id="ARBA00023172"/>
    </source>
</evidence>
<dbReference type="Gene3D" id="1.10.443.10">
    <property type="entry name" value="Intergrase catalytic core"/>
    <property type="match status" value="1"/>
</dbReference>
<proteinExistence type="predicted"/>
<evidence type="ECO:0000313" key="4">
    <source>
        <dbReference type="EMBL" id="GAF88923.1"/>
    </source>
</evidence>
<reference evidence="4" key="1">
    <citation type="journal article" date="2014" name="Front. Microbiol.">
        <title>High frequency of phylogenetically diverse reductive dehalogenase-homologous genes in deep subseafloor sedimentary metagenomes.</title>
        <authorList>
            <person name="Kawai M."/>
            <person name="Futagami T."/>
            <person name="Toyoda A."/>
            <person name="Takaki Y."/>
            <person name="Nishi S."/>
            <person name="Hori S."/>
            <person name="Arai W."/>
            <person name="Tsubouchi T."/>
            <person name="Morono Y."/>
            <person name="Uchiyama I."/>
            <person name="Ito T."/>
            <person name="Fujiyama A."/>
            <person name="Inagaki F."/>
            <person name="Takami H."/>
        </authorList>
    </citation>
    <scope>NUCLEOTIDE SEQUENCE</scope>
    <source>
        <strain evidence="4">Expedition CK06-06</strain>
    </source>
</reference>
<dbReference type="InterPro" id="IPR011010">
    <property type="entry name" value="DNA_brk_join_enz"/>
</dbReference>
<dbReference type="SUPFAM" id="SSF56349">
    <property type="entry name" value="DNA breaking-rejoining enzymes"/>
    <property type="match status" value="1"/>
</dbReference>
<name>X0T5Z6_9ZZZZ</name>
<keyword evidence="1" id="KW-0238">DNA-binding</keyword>
<dbReference type="EMBL" id="BARS01016623">
    <property type="protein sequence ID" value="GAF88923.1"/>
    <property type="molecule type" value="Genomic_DNA"/>
</dbReference>
<sequence>NHAIFVTALDNGLRASELADIELGQLDLKGGYVKVMGKGAKERIVPIGDFVRMTLWNYIDRIRPEPVIIDCDKLFLSPSGRPITANTIKLVFSRLAKSSGVERLHAHLCRHTFAINYLLNGGDIFSLREILGHTTLEMVNHYLHFTRSQLTAQHHKYSPMDRLQKEQTVSEGKQPKWFVRK</sequence>
<accession>X0T5Z6</accession>
<keyword evidence="2" id="KW-0233">DNA recombination</keyword>
<gene>
    <name evidence="4" type="ORF">S01H1_27318</name>
</gene>
<feature type="non-terminal residue" evidence="4">
    <location>
        <position position="1"/>
    </location>
</feature>
<dbReference type="Pfam" id="PF00589">
    <property type="entry name" value="Phage_integrase"/>
    <property type="match status" value="1"/>
</dbReference>
<evidence type="ECO:0000256" key="1">
    <source>
        <dbReference type="ARBA" id="ARBA00023125"/>
    </source>
</evidence>
<dbReference type="InterPro" id="IPR050090">
    <property type="entry name" value="Tyrosine_recombinase_XerCD"/>
</dbReference>
<feature type="domain" description="Tyr recombinase" evidence="3">
    <location>
        <begin position="1"/>
        <end position="155"/>
    </location>
</feature>
<dbReference type="PANTHER" id="PTHR30349:SF41">
    <property type="entry name" value="INTEGRASE_RECOMBINASE PROTEIN MJ0367-RELATED"/>
    <property type="match status" value="1"/>
</dbReference>
<dbReference type="GO" id="GO:0015074">
    <property type="term" value="P:DNA integration"/>
    <property type="evidence" value="ECO:0007669"/>
    <property type="project" value="InterPro"/>
</dbReference>
<dbReference type="GO" id="GO:0006310">
    <property type="term" value="P:DNA recombination"/>
    <property type="evidence" value="ECO:0007669"/>
    <property type="project" value="UniProtKB-KW"/>
</dbReference>
<evidence type="ECO:0000259" key="3">
    <source>
        <dbReference type="PROSITE" id="PS51898"/>
    </source>
</evidence>
<protein>
    <recommendedName>
        <fullName evidence="3">Tyr recombinase domain-containing protein</fullName>
    </recommendedName>
</protein>
<dbReference type="InterPro" id="IPR002104">
    <property type="entry name" value="Integrase_catalytic"/>
</dbReference>
<dbReference type="AlphaFoldDB" id="X0T5Z6"/>
<dbReference type="PROSITE" id="PS51898">
    <property type="entry name" value="TYR_RECOMBINASE"/>
    <property type="match status" value="1"/>
</dbReference>
<organism evidence="4">
    <name type="scientific">marine sediment metagenome</name>
    <dbReference type="NCBI Taxonomy" id="412755"/>
    <lineage>
        <taxon>unclassified sequences</taxon>
        <taxon>metagenomes</taxon>
        <taxon>ecological metagenomes</taxon>
    </lineage>
</organism>
<dbReference type="PANTHER" id="PTHR30349">
    <property type="entry name" value="PHAGE INTEGRASE-RELATED"/>
    <property type="match status" value="1"/>
</dbReference>
<comment type="caution">
    <text evidence="4">The sequence shown here is derived from an EMBL/GenBank/DDBJ whole genome shotgun (WGS) entry which is preliminary data.</text>
</comment>
<dbReference type="InterPro" id="IPR013762">
    <property type="entry name" value="Integrase-like_cat_sf"/>
</dbReference>